<dbReference type="EMBL" id="CABGGS010000009">
    <property type="protein sequence ID" value="VUS42331.1"/>
    <property type="molecule type" value="Genomic_DNA"/>
</dbReference>
<accession>A0ABY6V9N0</accession>
<evidence type="ECO:0000313" key="2">
    <source>
        <dbReference type="Proteomes" id="UP000317652"/>
    </source>
</evidence>
<sequence length="97" mass="10765">MANAFDNLAARMDTLTANRLGRPVTINGDDYIAVESHLLLEMGQVAGDGISLVIFTVDYQPARGDMVTYNGQAYTVTRWLPFNSKPQIWIEEDIGDD</sequence>
<keyword evidence="2" id="KW-1185">Reference proteome</keyword>
<name>A0ABY6V9N0_9ENTR</name>
<dbReference type="Proteomes" id="UP000317652">
    <property type="component" value="Unassembled WGS sequence"/>
</dbReference>
<reference evidence="1 2" key="1">
    <citation type="submission" date="2019-07" db="EMBL/GenBank/DDBJ databases">
        <authorList>
            <person name="Brisse S."/>
            <person name="Rodrigues C."/>
            <person name="Thorpe H."/>
        </authorList>
    </citation>
    <scope>NUCLEOTIDE SEQUENCE [LARGE SCALE GENOMIC DNA]</scope>
    <source>
        <strain evidence="1">SB6411</strain>
    </source>
</reference>
<evidence type="ECO:0000313" key="1">
    <source>
        <dbReference type="EMBL" id="VUS42331.1"/>
    </source>
</evidence>
<evidence type="ECO:0008006" key="3">
    <source>
        <dbReference type="Google" id="ProtNLM"/>
    </source>
</evidence>
<dbReference type="InterPro" id="IPR025601">
    <property type="entry name" value="ATP-bd_sugar_transptr-like"/>
</dbReference>
<dbReference type="SUPFAM" id="SSF69279">
    <property type="entry name" value="Phage tail proteins"/>
    <property type="match status" value="1"/>
</dbReference>
<dbReference type="RefSeq" id="WP_064375429.1">
    <property type="nucleotide sequence ID" value="NZ_CABEJC010000027.1"/>
</dbReference>
<comment type="caution">
    <text evidence="1">The sequence shown here is derived from an EMBL/GenBank/DDBJ whole genome shotgun (WGS) entry which is preliminary data.</text>
</comment>
<gene>
    <name evidence="1" type="ORF">SB6411_05583</name>
</gene>
<protein>
    <recommendedName>
        <fullName evidence="3">ATP-binding protein</fullName>
    </recommendedName>
</protein>
<dbReference type="Pfam" id="PF13856">
    <property type="entry name" value="Gifsy-2"/>
    <property type="match status" value="1"/>
</dbReference>
<organism evidence="1 2">
    <name type="scientific">Klebsiella spallanzanii</name>
    <dbReference type="NCBI Taxonomy" id="2587528"/>
    <lineage>
        <taxon>Bacteria</taxon>
        <taxon>Pseudomonadati</taxon>
        <taxon>Pseudomonadota</taxon>
        <taxon>Gammaproteobacteria</taxon>
        <taxon>Enterobacterales</taxon>
        <taxon>Enterobacteriaceae</taxon>
        <taxon>Klebsiella/Raoultella group</taxon>
        <taxon>Klebsiella</taxon>
    </lineage>
</organism>
<dbReference type="Gene3D" id="2.40.10.210">
    <property type="entry name" value="Phage tail proteins (gpFII-like)"/>
    <property type="match status" value="1"/>
</dbReference>
<proteinExistence type="predicted"/>